<name>A0A1J5PA43_9ZZZZ</name>
<organism evidence="1">
    <name type="scientific">mine drainage metagenome</name>
    <dbReference type="NCBI Taxonomy" id="410659"/>
    <lineage>
        <taxon>unclassified sequences</taxon>
        <taxon>metagenomes</taxon>
        <taxon>ecological metagenomes</taxon>
    </lineage>
</organism>
<dbReference type="AlphaFoldDB" id="A0A1J5PA43"/>
<accession>A0A1J5PA43</accession>
<reference evidence="1" key="1">
    <citation type="submission" date="2016-10" db="EMBL/GenBank/DDBJ databases">
        <title>Sequence of Gallionella enrichment culture.</title>
        <authorList>
            <person name="Poehlein A."/>
            <person name="Muehling M."/>
            <person name="Daniel R."/>
        </authorList>
    </citation>
    <scope>NUCLEOTIDE SEQUENCE</scope>
</reference>
<gene>
    <name evidence="1" type="ORF">GALL_537610</name>
</gene>
<evidence type="ECO:0000313" key="1">
    <source>
        <dbReference type="EMBL" id="OIQ64687.1"/>
    </source>
</evidence>
<proteinExistence type="predicted"/>
<sequence length="177" mass="18846">MENGFLDQAGQHPAAFALAAGDLGEVNVDLIDTPVFNLWRNVGNDALEEAGVVPVLGKIDRQQNRLRTQLGRFHQAHGRADAKLACRIGGGGDDPAPGVIGQAGKVFYRDFAGWPMRVGLLQSLVDSPPGTANDHRQAFELRVAQQLHRGVKGIHVEVGNSAHDDGQAGYRVGGLQG</sequence>
<comment type="caution">
    <text evidence="1">The sequence shown here is derived from an EMBL/GenBank/DDBJ whole genome shotgun (WGS) entry which is preliminary data.</text>
</comment>
<dbReference type="EMBL" id="MLJW01007914">
    <property type="protein sequence ID" value="OIQ64687.1"/>
    <property type="molecule type" value="Genomic_DNA"/>
</dbReference>
<protein>
    <submittedName>
        <fullName evidence="1">Uncharacterized protein</fullName>
    </submittedName>
</protein>